<dbReference type="RefSeq" id="WP_124027192.1">
    <property type="nucleotide sequence ID" value="NZ_JBHRSN010000015.1"/>
</dbReference>
<name>A0A3N5Y1Y5_9ALTE</name>
<comment type="similarity">
    <text evidence="1">Belongs to the intimin/invasin family.</text>
</comment>
<dbReference type="PANTHER" id="PTHR39576:SF1">
    <property type="entry name" value="INVASIN"/>
    <property type="match status" value="1"/>
</dbReference>
<dbReference type="PROSITE" id="PS51127">
    <property type="entry name" value="BIG1"/>
    <property type="match status" value="1"/>
</dbReference>
<protein>
    <submittedName>
        <fullName evidence="4">Invasin</fullName>
    </submittedName>
</protein>
<dbReference type="Gene3D" id="2.60.40.10">
    <property type="entry name" value="Immunoglobulins"/>
    <property type="match status" value="6"/>
</dbReference>
<dbReference type="InterPro" id="IPR008964">
    <property type="entry name" value="Invasin/intimin_cell_adhesion"/>
</dbReference>
<feature type="signal peptide" evidence="2">
    <location>
        <begin position="1"/>
        <end position="19"/>
    </location>
</feature>
<organism evidence="4 5">
    <name type="scientific">Alteromonas sediminis</name>
    <dbReference type="NCBI Taxonomy" id="2259342"/>
    <lineage>
        <taxon>Bacteria</taxon>
        <taxon>Pseudomonadati</taxon>
        <taxon>Pseudomonadota</taxon>
        <taxon>Gammaproteobacteria</taxon>
        <taxon>Alteromonadales</taxon>
        <taxon>Alteromonadaceae</taxon>
        <taxon>Alteromonas/Salinimonas group</taxon>
        <taxon>Alteromonas</taxon>
    </lineage>
</organism>
<proteinExistence type="inferred from homology"/>
<dbReference type="AlphaFoldDB" id="A0A3N5Y1Y5"/>
<dbReference type="Pfam" id="PF02369">
    <property type="entry name" value="Big_1"/>
    <property type="match status" value="1"/>
</dbReference>
<dbReference type="Proteomes" id="UP000275281">
    <property type="component" value="Unassembled WGS sequence"/>
</dbReference>
<accession>A0A3N5Y1Y5</accession>
<evidence type="ECO:0000259" key="3">
    <source>
        <dbReference type="PROSITE" id="PS51127"/>
    </source>
</evidence>
<gene>
    <name evidence="4" type="ORF">DRW07_07090</name>
</gene>
<dbReference type="InterPro" id="IPR051715">
    <property type="entry name" value="Intimin-Invasin_domain"/>
</dbReference>
<sequence length="866" mass="88975">MMKSVAKLFFVVSSLLILAACGGGGSIERDDSGGGGGGGTPSPDPNEYSITLTTVDSSGGASSTLSEGNNLIVRATVIDSNNSPVVNELVTFAIEPAGLASFVDNTTSTARTDSDGVAEITMRVGSETGSGSVTASISAGATASTAFDAQGSDSASGLSMRFVDLDGNESTNLTEASSLTLLVTYTDASNNPISGEVLSFTVSPEELAVFSNDTATALTNSEGVAQIGISVGTISGSGEITVTAPNGQTNAIGFTSEGPVLTVATPDTLGLFASQSQLSSGGSDNIELTAIVKNAQNVLLEGIEVSFSADNNASIGSVSGTTNENGIASARLSTINEPENRVITATASVVNNPNNNPNLKGEVEIAVVGTELSIVGPNSVIVGDTTNINVLLADSENRGISGESIALTVLDDSGIDVTDTVITADSLVTSGDGRITFAFSANASGTYTIAASALNTASVFDIIVQQDQFTFVNAPDINNIEEDLALNQFHPITVRWLKESSPFVGGTVELSISRGEIQNNVQTTNSSGTALFNIRSDNAGRASILATGTDGSGNEVSARIEVSFIATEVDSIIVDATPDAIGPDGQTSTISAVVRDAAGNRVGNKRVNFTVSDVSNGSLELAQVATDRRGIASTVFISNAVSSNEAVRVTASVGNVSGEATLTVGDRPFDISLGTGRLIQTPNNSSYRKEFSVFVTDADGNPVPNANISMSVTPLKVSEGNTFYKGTWYWNEDAGVYVDTILDPQDNSILVAPTGCDNEDINFNGILDAGEDTNSDGQLTPGNAASITPAEVTTDENGQALVFVEYPRQFGNWVRTKVTARSQSGGSESRESMFFTLSVAIDDLNIEGSPPPSSPYGVGTNCADIN</sequence>
<feature type="domain" description="Big-1" evidence="3">
    <location>
        <begin position="370"/>
        <end position="472"/>
    </location>
</feature>
<comment type="caution">
    <text evidence="4">The sequence shown here is derived from an EMBL/GenBank/DDBJ whole genome shotgun (WGS) entry which is preliminary data.</text>
</comment>
<dbReference type="EMBL" id="RPOK01000002">
    <property type="protein sequence ID" value="RPJ67290.1"/>
    <property type="molecule type" value="Genomic_DNA"/>
</dbReference>
<dbReference type="OrthoDB" id="5620247at2"/>
<dbReference type="SMART" id="SM00634">
    <property type="entry name" value="BID_1"/>
    <property type="match status" value="4"/>
</dbReference>
<dbReference type="GO" id="GO:0009279">
    <property type="term" value="C:cell outer membrane"/>
    <property type="evidence" value="ECO:0007669"/>
    <property type="project" value="TreeGrafter"/>
</dbReference>
<evidence type="ECO:0000313" key="5">
    <source>
        <dbReference type="Proteomes" id="UP000275281"/>
    </source>
</evidence>
<dbReference type="SUPFAM" id="SSF49373">
    <property type="entry name" value="Invasin/intimin cell-adhesion fragments"/>
    <property type="match status" value="5"/>
</dbReference>
<keyword evidence="5" id="KW-1185">Reference proteome</keyword>
<dbReference type="PANTHER" id="PTHR39576">
    <property type="entry name" value="ATTACHING AND EFFACING PROTEIN HOMOLOG-RELATED-RELATED"/>
    <property type="match status" value="1"/>
</dbReference>
<feature type="chain" id="PRO_5018239568" evidence="2">
    <location>
        <begin position="20"/>
        <end position="866"/>
    </location>
</feature>
<evidence type="ECO:0000313" key="4">
    <source>
        <dbReference type="EMBL" id="RPJ67290.1"/>
    </source>
</evidence>
<dbReference type="PROSITE" id="PS51257">
    <property type="entry name" value="PROKAR_LIPOPROTEIN"/>
    <property type="match status" value="1"/>
</dbReference>
<dbReference type="InterPro" id="IPR003344">
    <property type="entry name" value="Big_1_dom"/>
</dbReference>
<keyword evidence="2" id="KW-0732">Signal</keyword>
<dbReference type="InterPro" id="IPR013783">
    <property type="entry name" value="Ig-like_fold"/>
</dbReference>
<evidence type="ECO:0000256" key="1">
    <source>
        <dbReference type="ARBA" id="ARBA00010116"/>
    </source>
</evidence>
<evidence type="ECO:0000256" key="2">
    <source>
        <dbReference type="SAM" id="SignalP"/>
    </source>
</evidence>
<reference evidence="4 5" key="1">
    <citation type="submission" date="2018-11" db="EMBL/GenBank/DDBJ databases">
        <authorList>
            <person name="Ye M.-Q."/>
            <person name="Du Z.-J."/>
        </authorList>
    </citation>
    <scope>NUCLEOTIDE SEQUENCE [LARGE SCALE GENOMIC DNA]</scope>
    <source>
        <strain evidence="4 5">U0105</strain>
    </source>
</reference>